<keyword evidence="5 7" id="KW-0472">Membrane</keyword>
<dbReference type="Gene3D" id="1.20.58.70">
    <property type="match status" value="1"/>
</dbReference>
<comment type="similarity">
    <text evidence="2">Belongs to the syntaxin family.</text>
</comment>
<dbReference type="GO" id="GO:0000149">
    <property type="term" value="F:SNARE binding"/>
    <property type="evidence" value="ECO:0007669"/>
    <property type="project" value="TreeGrafter"/>
</dbReference>
<evidence type="ECO:0000256" key="4">
    <source>
        <dbReference type="ARBA" id="ARBA00022989"/>
    </source>
</evidence>
<dbReference type="GO" id="GO:0006886">
    <property type="term" value="P:intracellular protein transport"/>
    <property type="evidence" value="ECO:0007669"/>
    <property type="project" value="TreeGrafter"/>
</dbReference>
<keyword evidence="3 7" id="KW-0812">Transmembrane</keyword>
<evidence type="ECO:0000256" key="5">
    <source>
        <dbReference type="ARBA" id="ARBA00023136"/>
    </source>
</evidence>
<dbReference type="Pfam" id="PF00804">
    <property type="entry name" value="Syntaxin"/>
    <property type="match status" value="1"/>
</dbReference>
<evidence type="ECO:0000256" key="7">
    <source>
        <dbReference type="SAM" id="Phobius"/>
    </source>
</evidence>
<reference evidence="9" key="1">
    <citation type="submission" date="2021-01" db="EMBL/GenBank/DDBJ databases">
        <authorList>
            <person name="Corre E."/>
            <person name="Pelletier E."/>
            <person name="Niang G."/>
            <person name="Scheremetjew M."/>
            <person name="Finn R."/>
            <person name="Kale V."/>
            <person name="Holt S."/>
            <person name="Cochrane G."/>
            <person name="Meng A."/>
            <person name="Brown T."/>
            <person name="Cohen L."/>
        </authorList>
    </citation>
    <scope>NUCLEOTIDE SEQUENCE</scope>
    <source>
        <strain evidence="9">CCMP1381</strain>
    </source>
</reference>
<dbReference type="PANTHER" id="PTHR19957:SF307">
    <property type="entry name" value="PROTEIN SSO1-RELATED"/>
    <property type="match status" value="1"/>
</dbReference>
<dbReference type="GO" id="GO:0006906">
    <property type="term" value="P:vesicle fusion"/>
    <property type="evidence" value="ECO:0007669"/>
    <property type="project" value="TreeGrafter"/>
</dbReference>
<evidence type="ECO:0000256" key="1">
    <source>
        <dbReference type="ARBA" id="ARBA00004211"/>
    </source>
</evidence>
<organism evidence="9">
    <name type="scientific">Octactis speculum</name>
    <dbReference type="NCBI Taxonomy" id="3111310"/>
    <lineage>
        <taxon>Eukaryota</taxon>
        <taxon>Sar</taxon>
        <taxon>Stramenopiles</taxon>
        <taxon>Ochrophyta</taxon>
        <taxon>Dictyochophyceae</taxon>
        <taxon>Dictyochales</taxon>
        <taxon>Dictyochaceae</taxon>
        <taxon>Octactis</taxon>
    </lineage>
</organism>
<dbReference type="Pfam" id="PF05739">
    <property type="entry name" value="SNARE"/>
    <property type="match status" value="1"/>
</dbReference>
<feature type="transmembrane region" description="Helical" evidence="7">
    <location>
        <begin position="289"/>
        <end position="310"/>
    </location>
</feature>
<dbReference type="InterPro" id="IPR000727">
    <property type="entry name" value="T_SNARE_dom"/>
</dbReference>
<dbReference type="AlphaFoldDB" id="A0A7S2CNF4"/>
<dbReference type="InterPro" id="IPR010989">
    <property type="entry name" value="SNARE"/>
</dbReference>
<dbReference type="SMART" id="SM00503">
    <property type="entry name" value="SynN"/>
    <property type="match status" value="1"/>
</dbReference>
<evidence type="ECO:0000259" key="8">
    <source>
        <dbReference type="PROSITE" id="PS50192"/>
    </source>
</evidence>
<name>A0A7S2CNF4_9STRA</name>
<dbReference type="SMART" id="SM00397">
    <property type="entry name" value="t_SNARE"/>
    <property type="match status" value="1"/>
</dbReference>
<proteinExistence type="inferred from homology"/>
<dbReference type="GO" id="GO:0012505">
    <property type="term" value="C:endomembrane system"/>
    <property type="evidence" value="ECO:0007669"/>
    <property type="project" value="TreeGrafter"/>
</dbReference>
<dbReference type="InterPro" id="IPR006011">
    <property type="entry name" value="Syntaxin_N"/>
</dbReference>
<feature type="domain" description="T-SNARE coiled-coil homology" evidence="8">
    <location>
        <begin position="216"/>
        <end position="278"/>
    </location>
</feature>
<accession>A0A7S2CNF4</accession>
<feature type="region of interest" description="Disordered" evidence="6">
    <location>
        <begin position="1"/>
        <end position="43"/>
    </location>
</feature>
<dbReference type="PANTHER" id="PTHR19957">
    <property type="entry name" value="SYNTAXIN"/>
    <property type="match status" value="1"/>
</dbReference>
<evidence type="ECO:0000313" key="9">
    <source>
        <dbReference type="EMBL" id="CAD9430596.1"/>
    </source>
</evidence>
<comment type="subcellular location">
    <subcellularLocation>
        <location evidence="1">Membrane</location>
        <topology evidence="1">Single-pass type IV membrane protein</topology>
    </subcellularLocation>
</comment>
<dbReference type="GO" id="GO:0031201">
    <property type="term" value="C:SNARE complex"/>
    <property type="evidence" value="ECO:0007669"/>
    <property type="project" value="TreeGrafter"/>
</dbReference>
<protein>
    <recommendedName>
        <fullName evidence="8">t-SNARE coiled-coil homology domain-containing protein</fullName>
    </recommendedName>
</protein>
<evidence type="ECO:0000256" key="2">
    <source>
        <dbReference type="ARBA" id="ARBA00009063"/>
    </source>
</evidence>
<dbReference type="GO" id="GO:0006887">
    <property type="term" value="P:exocytosis"/>
    <property type="evidence" value="ECO:0007669"/>
    <property type="project" value="TreeGrafter"/>
</dbReference>
<sequence>MNNRLNEILPVEDANTGRNPLTAGLNQGDIESNHPTTPHRGSMSSPSFMHDFFSQVETVKKYVKNIKHGCKEIQRISQDMMLATTAEAESKLSQELTPKIAAANDFVKKCKELLSTMRDETKEKSEAQLLNANEKRIRENLLNTLTRKFVDVTKEYQKRQEMYKEDVRKKVSRQIKIVKEDATEEEIDAIMQSEGGTGEVFKTAILKAAAPAQQAYTDAVEKYKEVMELNKSVEEVAQLFLDFALITEQQGELLDQIEFQVEAAAEYVSKGNEDMEEAIEIQKSIRQKMMWIIFAVVVLVVIVVGVTMGVQ</sequence>
<dbReference type="SUPFAM" id="SSF47661">
    <property type="entry name" value="t-snare proteins"/>
    <property type="match status" value="1"/>
</dbReference>
<dbReference type="CDD" id="cd15848">
    <property type="entry name" value="SNARE_syntaxin1-like"/>
    <property type="match status" value="1"/>
</dbReference>
<dbReference type="InterPro" id="IPR045242">
    <property type="entry name" value="Syntaxin"/>
</dbReference>
<evidence type="ECO:0000256" key="3">
    <source>
        <dbReference type="ARBA" id="ARBA00022692"/>
    </source>
</evidence>
<dbReference type="GO" id="GO:0005484">
    <property type="term" value="F:SNAP receptor activity"/>
    <property type="evidence" value="ECO:0007669"/>
    <property type="project" value="TreeGrafter"/>
</dbReference>
<dbReference type="GO" id="GO:0005886">
    <property type="term" value="C:plasma membrane"/>
    <property type="evidence" value="ECO:0007669"/>
    <property type="project" value="TreeGrafter"/>
</dbReference>
<evidence type="ECO:0000256" key="6">
    <source>
        <dbReference type="SAM" id="MobiDB-lite"/>
    </source>
</evidence>
<gene>
    <name evidence="9" type="ORF">DSPE1174_LOCUS15922</name>
</gene>
<dbReference type="Gene3D" id="1.20.5.110">
    <property type="match status" value="1"/>
</dbReference>
<dbReference type="EMBL" id="HBGS01031177">
    <property type="protein sequence ID" value="CAD9430596.1"/>
    <property type="molecule type" value="Transcribed_RNA"/>
</dbReference>
<dbReference type="GO" id="GO:0048278">
    <property type="term" value="P:vesicle docking"/>
    <property type="evidence" value="ECO:0007669"/>
    <property type="project" value="TreeGrafter"/>
</dbReference>
<keyword evidence="4 7" id="KW-1133">Transmembrane helix</keyword>
<dbReference type="PROSITE" id="PS50192">
    <property type="entry name" value="T_SNARE"/>
    <property type="match status" value="1"/>
</dbReference>